<dbReference type="Proteomes" id="UP000281899">
    <property type="component" value="Unassembled WGS sequence"/>
</dbReference>
<proteinExistence type="predicted"/>
<name>A0ABX9X2F7_9FLAO</name>
<evidence type="ECO:0000313" key="2">
    <source>
        <dbReference type="Proteomes" id="UP000281899"/>
    </source>
</evidence>
<gene>
    <name evidence="1" type="ORF">EGI15_22620</name>
</gene>
<dbReference type="EMBL" id="RJTW01000012">
    <property type="protein sequence ID" value="ROH86635.1"/>
    <property type="molecule type" value="Genomic_DNA"/>
</dbReference>
<sequence>MELFFVKALLYFRHVKQKKIIMKITRKVLKRNQMGSIAGGTAFITPSNPGTIPQPQPPIAPNPQPIGGLPFIYTMPWNGLPWIEPK</sequence>
<protein>
    <submittedName>
        <fullName evidence="1">Uncharacterized protein</fullName>
    </submittedName>
</protein>
<organism evidence="1 2">
    <name type="scientific">Chryseobacterium cucumeris</name>
    <dbReference type="NCBI Taxonomy" id="1813611"/>
    <lineage>
        <taxon>Bacteria</taxon>
        <taxon>Pseudomonadati</taxon>
        <taxon>Bacteroidota</taxon>
        <taxon>Flavobacteriia</taxon>
        <taxon>Flavobacteriales</taxon>
        <taxon>Weeksellaceae</taxon>
        <taxon>Chryseobacterium group</taxon>
        <taxon>Chryseobacterium</taxon>
    </lineage>
</organism>
<comment type="caution">
    <text evidence="1">The sequence shown here is derived from an EMBL/GenBank/DDBJ whole genome shotgun (WGS) entry which is preliminary data.</text>
</comment>
<accession>A0ABX9X2F7</accession>
<keyword evidence="2" id="KW-1185">Reference proteome</keyword>
<reference evidence="1 2" key="1">
    <citation type="submission" date="2018-11" db="EMBL/GenBank/DDBJ databases">
        <title>Proposal to divide the Flavobacteriaceae and reorganize its genera based on Amino Acid Identity values calculated from whole genome sequences.</title>
        <authorList>
            <person name="Nicholson A.C."/>
            <person name="Gulvik C.A."/>
            <person name="Whitney A.M."/>
            <person name="Humrighouse B.W."/>
            <person name="Bell M."/>
            <person name="Holmes B."/>
            <person name="Steigerwalt A."/>
            <person name="Villarma A."/>
            <person name="Sheth M."/>
            <person name="Batra D."/>
            <person name="Pryor J."/>
            <person name="Bernardet J.-F."/>
            <person name="Hugo C."/>
            <person name="Kampfer P."/>
            <person name="Newman J."/>
            <person name="Mcquiston J.R."/>
        </authorList>
    </citation>
    <scope>NUCLEOTIDE SEQUENCE [LARGE SCALE GENOMIC DNA]</scope>
    <source>
        <strain evidence="1 2">G0235</strain>
    </source>
</reference>
<evidence type="ECO:0000313" key="1">
    <source>
        <dbReference type="EMBL" id="ROH86635.1"/>
    </source>
</evidence>